<keyword evidence="8 12" id="KW-0472">Membrane</keyword>
<feature type="domain" description="PAS" evidence="14">
    <location>
        <begin position="21"/>
        <end position="60"/>
    </location>
</feature>
<evidence type="ECO:0000256" key="5">
    <source>
        <dbReference type="ARBA" id="ARBA00022519"/>
    </source>
</evidence>
<evidence type="ECO:0000256" key="3">
    <source>
        <dbReference type="ARBA" id="ARBA00022481"/>
    </source>
</evidence>
<keyword evidence="9 10" id="KW-0807">Transducer</keyword>
<evidence type="ECO:0000313" key="15">
    <source>
        <dbReference type="EMBL" id="SFL84551.1"/>
    </source>
</evidence>
<evidence type="ECO:0000259" key="13">
    <source>
        <dbReference type="PROSITE" id="PS50111"/>
    </source>
</evidence>
<evidence type="ECO:0000256" key="7">
    <source>
        <dbReference type="ARBA" id="ARBA00022989"/>
    </source>
</evidence>
<protein>
    <submittedName>
        <fullName evidence="15">Methyl-accepting chemotaxis sensory transducer with Pas/Pac sensor</fullName>
    </submittedName>
</protein>
<reference evidence="16" key="1">
    <citation type="submission" date="2016-10" db="EMBL/GenBank/DDBJ databases">
        <authorList>
            <person name="Varghese N."/>
            <person name="Submissions S."/>
        </authorList>
    </citation>
    <scope>NUCLEOTIDE SEQUENCE [LARGE SCALE GENOMIC DNA]</scope>
    <source>
        <strain evidence="16">CGMCC 1.7061</strain>
    </source>
</reference>
<sequence>MRHNEPVTQKESLYPDSYHLITTTDLTSRITAVNDDFCEVAGFCPEELIGEYHNIIRHPDMPPQAFGNLWETLRSGESWKGLVKNRCKNGDHYWVDAFVTPIRRNGEVVEYQSVRSKPTPEQVKRAEKVYQAWRRGKVPRRYLASRLSTVQKTAVLLAVAALAVLTLGLGKWPAAEIAMAELLLLVIGATTLALTAPIARATRAAKQGIHPAMPYIYTGRRDEAAWIEFERQKKDSTLRAVSARMHANVGDIHSRKDQAIAWITSSASSIRNQQSDIHDIARAFDELSECVNRVSELTDQTQESTIDAESSAQACQDQMNSMTRSLQALSQELKTANEEVLSLSSRSRDIGMVLDVINDIAEQTNLLALNAAIEAARAGDAGRGFAVVADQVRSLAHRTHDSTREIETIIRSLQTESSSVAEVINQGTQTCDHTTSIADKTVAALDSTRRDIGVIAACSHEVAAATEQQAALTVQVKQQATRLLELGTQSVESSHCAQQESEHLAGNVDQAHLLSNHFLDMLRRTPVVPSSD</sequence>
<feature type="coiled-coil region" evidence="11">
    <location>
        <begin position="312"/>
        <end position="346"/>
    </location>
</feature>
<evidence type="ECO:0000256" key="11">
    <source>
        <dbReference type="SAM" id="Coils"/>
    </source>
</evidence>
<dbReference type="PANTHER" id="PTHR32089:SF112">
    <property type="entry name" value="LYSOZYME-LIKE PROTEIN-RELATED"/>
    <property type="match status" value="1"/>
</dbReference>
<comment type="subcellular location">
    <subcellularLocation>
        <location evidence="1">Cell inner membrane</location>
        <topology evidence="1">Multi-pass membrane protein</topology>
    </subcellularLocation>
</comment>
<dbReference type="InterPro" id="IPR000014">
    <property type="entry name" value="PAS"/>
</dbReference>
<dbReference type="Pfam" id="PF08447">
    <property type="entry name" value="PAS_3"/>
    <property type="match status" value="1"/>
</dbReference>
<dbReference type="PROSITE" id="PS50112">
    <property type="entry name" value="PAS"/>
    <property type="match status" value="1"/>
</dbReference>
<dbReference type="SMART" id="SM00283">
    <property type="entry name" value="MA"/>
    <property type="match status" value="1"/>
</dbReference>
<dbReference type="Gene3D" id="1.10.287.950">
    <property type="entry name" value="Methyl-accepting chemotaxis protein"/>
    <property type="match status" value="1"/>
</dbReference>
<dbReference type="CDD" id="cd11386">
    <property type="entry name" value="MCP_signal"/>
    <property type="match status" value="1"/>
</dbReference>
<accession>A0A1I4L0U5</accession>
<evidence type="ECO:0000256" key="12">
    <source>
        <dbReference type="SAM" id="Phobius"/>
    </source>
</evidence>
<keyword evidence="4" id="KW-0145">Chemotaxis</keyword>
<dbReference type="RefSeq" id="WP_092020034.1">
    <property type="nucleotide sequence ID" value="NZ_FOUE01000001.1"/>
</dbReference>
<keyword evidence="6 12" id="KW-0812">Transmembrane</keyword>
<proteinExistence type="predicted"/>
<dbReference type="PANTHER" id="PTHR32089">
    <property type="entry name" value="METHYL-ACCEPTING CHEMOTAXIS PROTEIN MCPB"/>
    <property type="match status" value="1"/>
</dbReference>
<dbReference type="AlphaFoldDB" id="A0A1I4L0U5"/>
<dbReference type="OrthoDB" id="5675566at2"/>
<dbReference type="FunFam" id="3.30.450.20:FF:000046">
    <property type="entry name" value="Aerotaxis sensor receptor"/>
    <property type="match status" value="1"/>
</dbReference>
<dbReference type="GO" id="GO:0005886">
    <property type="term" value="C:plasma membrane"/>
    <property type="evidence" value="ECO:0007669"/>
    <property type="project" value="UniProtKB-SubCell"/>
</dbReference>
<dbReference type="SUPFAM" id="SSF58104">
    <property type="entry name" value="Methyl-accepting chemotaxis protein (MCP) signaling domain"/>
    <property type="match status" value="1"/>
</dbReference>
<keyword evidence="16" id="KW-1185">Reference proteome</keyword>
<evidence type="ECO:0000256" key="4">
    <source>
        <dbReference type="ARBA" id="ARBA00022500"/>
    </source>
</evidence>
<dbReference type="SMART" id="SM00086">
    <property type="entry name" value="PAC"/>
    <property type="match status" value="1"/>
</dbReference>
<dbReference type="InterPro" id="IPR035965">
    <property type="entry name" value="PAS-like_dom_sf"/>
</dbReference>
<evidence type="ECO:0000256" key="10">
    <source>
        <dbReference type="PROSITE-ProRule" id="PRU00284"/>
    </source>
</evidence>
<keyword evidence="11" id="KW-0175">Coiled coil</keyword>
<dbReference type="Pfam" id="PF00015">
    <property type="entry name" value="MCPsignal"/>
    <property type="match status" value="1"/>
</dbReference>
<organism evidence="15 16">
    <name type="scientific">Marinobacter zhejiangensis</name>
    <dbReference type="NCBI Taxonomy" id="488535"/>
    <lineage>
        <taxon>Bacteria</taxon>
        <taxon>Pseudomonadati</taxon>
        <taxon>Pseudomonadota</taxon>
        <taxon>Gammaproteobacteria</taxon>
        <taxon>Pseudomonadales</taxon>
        <taxon>Marinobacteraceae</taxon>
        <taxon>Marinobacter</taxon>
    </lineage>
</organism>
<evidence type="ECO:0000259" key="14">
    <source>
        <dbReference type="PROSITE" id="PS50112"/>
    </source>
</evidence>
<dbReference type="EMBL" id="FOUE01000001">
    <property type="protein sequence ID" value="SFL84551.1"/>
    <property type="molecule type" value="Genomic_DNA"/>
</dbReference>
<dbReference type="Gene3D" id="3.30.450.20">
    <property type="entry name" value="PAS domain"/>
    <property type="match status" value="1"/>
</dbReference>
<keyword evidence="3" id="KW-0488">Methylation</keyword>
<gene>
    <name evidence="15" type="ORF">SAMN04487963_0195</name>
</gene>
<dbReference type="GO" id="GO:0006935">
    <property type="term" value="P:chemotaxis"/>
    <property type="evidence" value="ECO:0007669"/>
    <property type="project" value="UniProtKB-KW"/>
</dbReference>
<name>A0A1I4L0U5_9GAMM</name>
<evidence type="ECO:0000313" key="16">
    <source>
        <dbReference type="Proteomes" id="UP000198519"/>
    </source>
</evidence>
<evidence type="ECO:0000256" key="1">
    <source>
        <dbReference type="ARBA" id="ARBA00004429"/>
    </source>
</evidence>
<keyword evidence="5" id="KW-0997">Cell inner membrane</keyword>
<keyword evidence="7 12" id="KW-1133">Transmembrane helix</keyword>
<dbReference type="GO" id="GO:0007165">
    <property type="term" value="P:signal transduction"/>
    <property type="evidence" value="ECO:0007669"/>
    <property type="project" value="UniProtKB-KW"/>
</dbReference>
<keyword evidence="2" id="KW-1003">Cell membrane</keyword>
<dbReference type="SUPFAM" id="SSF55785">
    <property type="entry name" value="PYP-like sensor domain (PAS domain)"/>
    <property type="match status" value="1"/>
</dbReference>
<dbReference type="PROSITE" id="PS50111">
    <property type="entry name" value="CHEMOTAXIS_TRANSDUC_2"/>
    <property type="match status" value="1"/>
</dbReference>
<feature type="transmembrane region" description="Helical" evidence="12">
    <location>
        <begin position="178"/>
        <end position="199"/>
    </location>
</feature>
<dbReference type="NCBIfam" id="TIGR00229">
    <property type="entry name" value="sensory_box"/>
    <property type="match status" value="1"/>
</dbReference>
<evidence type="ECO:0000256" key="9">
    <source>
        <dbReference type="ARBA" id="ARBA00023224"/>
    </source>
</evidence>
<dbReference type="Proteomes" id="UP000198519">
    <property type="component" value="Unassembled WGS sequence"/>
</dbReference>
<evidence type="ECO:0000256" key="6">
    <source>
        <dbReference type="ARBA" id="ARBA00022692"/>
    </source>
</evidence>
<dbReference type="InterPro" id="IPR004089">
    <property type="entry name" value="MCPsignal_dom"/>
</dbReference>
<evidence type="ECO:0000256" key="8">
    <source>
        <dbReference type="ARBA" id="ARBA00023136"/>
    </source>
</evidence>
<dbReference type="InterPro" id="IPR013655">
    <property type="entry name" value="PAS_fold_3"/>
</dbReference>
<feature type="domain" description="Methyl-accepting transducer" evidence="13">
    <location>
        <begin position="248"/>
        <end position="484"/>
    </location>
</feature>
<evidence type="ECO:0000256" key="2">
    <source>
        <dbReference type="ARBA" id="ARBA00022475"/>
    </source>
</evidence>
<dbReference type="STRING" id="488535.SAMN04487963_0195"/>
<dbReference type="InterPro" id="IPR001610">
    <property type="entry name" value="PAC"/>
</dbReference>
<dbReference type="CDD" id="cd00130">
    <property type="entry name" value="PAS"/>
    <property type="match status" value="1"/>
</dbReference>